<dbReference type="AlphaFoldDB" id="A0A8A4ZIQ6"/>
<protein>
    <submittedName>
        <fullName evidence="1">Uncharacterized protein</fullName>
    </submittedName>
</protein>
<reference evidence="1" key="1">
    <citation type="submission" date="2021-03" db="EMBL/GenBank/DDBJ databases">
        <title>Pengzhenrongella sicca gen. nov., sp. nov., a new member of suborder Micrococcineae isolated from High-Arctic tundra soil.</title>
        <authorList>
            <person name="Peng F."/>
        </authorList>
    </citation>
    <scope>NUCLEOTIDE SEQUENCE</scope>
    <source>
        <strain evidence="1">LRZ-2</strain>
    </source>
</reference>
<proteinExistence type="predicted"/>
<gene>
    <name evidence="1" type="ORF">J4E96_08000</name>
</gene>
<accession>A0A8A4ZIQ6</accession>
<evidence type="ECO:0000313" key="2">
    <source>
        <dbReference type="Proteomes" id="UP000663937"/>
    </source>
</evidence>
<dbReference type="Proteomes" id="UP000663937">
    <property type="component" value="Chromosome"/>
</dbReference>
<dbReference type="RefSeq" id="WP_227425237.1">
    <property type="nucleotide sequence ID" value="NZ_CP071868.1"/>
</dbReference>
<organism evidence="1 2">
    <name type="scientific">Pengzhenrongella sicca</name>
    <dbReference type="NCBI Taxonomy" id="2819238"/>
    <lineage>
        <taxon>Bacteria</taxon>
        <taxon>Bacillati</taxon>
        <taxon>Actinomycetota</taxon>
        <taxon>Actinomycetes</taxon>
        <taxon>Micrococcales</taxon>
        <taxon>Pengzhenrongella</taxon>
    </lineage>
</organism>
<dbReference type="KEGG" id="psic:J4E96_08000"/>
<dbReference type="EMBL" id="CP071868">
    <property type="protein sequence ID" value="QTE30859.1"/>
    <property type="molecule type" value="Genomic_DNA"/>
</dbReference>
<evidence type="ECO:0000313" key="1">
    <source>
        <dbReference type="EMBL" id="QTE30859.1"/>
    </source>
</evidence>
<sequence length="53" mass="5508">MTNPNLSVSVEYAEKAAAVVAKLKPGTYEAANTLANISIAASLARIADAMERT</sequence>
<keyword evidence="2" id="KW-1185">Reference proteome</keyword>
<name>A0A8A4ZIQ6_9MICO</name>